<proteinExistence type="inferred from homology"/>
<evidence type="ECO:0008006" key="8">
    <source>
        <dbReference type="Google" id="ProtNLM"/>
    </source>
</evidence>
<name>A0A177WXL3_BATDL</name>
<dbReference type="PANTHER" id="PTHR21373">
    <property type="entry name" value="GLUCOSE REPRESSIBLE PROTEIN MAK10"/>
    <property type="match status" value="1"/>
</dbReference>
<reference evidence="6 7" key="1">
    <citation type="submission" date="2006-10" db="EMBL/GenBank/DDBJ databases">
        <title>The Genome Sequence of Batrachochytrium dendrobatidis JEL423.</title>
        <authorList>
            <consortium name="The Broad Institute Genome Sequencing Platform"/>
            <person name="Birren B."/>
            <person name="Lander E."/>
            <person name="Galagan J."/>
            <person name="Cuomo C."/>
            <person name="Devon K."/>
            <person name="Jaffe D."/>
            <person name="Butler J."/>
            <person name="Alvarez P."/>
            <person name="Gnerre S."/>
            <person name="Grabherr M."/>
            <person name="Kleber M."/>
            <person name="Mauceli E."/>
            <person name="Brockman W."/>
            <person name="Young S."/>
            <person name="LaButti K."/>
            <person name="Sykes S."/>
            <person name="DeCaprio D."/>
            <person name="Crawford M."/>
            <person name="Koehrsen M."/>
            <person name="Engels R."/>
            <person name="Montgomery P."/>
            <person name="Pearson M."/>
            <person name="Howarth C."/>
            <person name="Larson L."/>
            <person name="White J."/>
            <person name="O'Leary S."/>
            <person name="Kodira C."/>
            <person name="Zeng Q."/>
            <person name="Yandava C."/>
            <person name="Alvarado L."/>
            <person name="Longcore J."/>
            <person name="James T."/>
        </authorList>
    </citation>
    <scope>NUCLEOTIDE SEQUENCE [LARGE SCALE GENOMIC DNA]</scope>
    <source>
        <strain evidence="6 7">JEL423</strain>
    </source>
</reference>
<feature type="domain" description="NAA35-like TPR repeats" evidence="5">
    <location>
        <begin position="315"/>
        <end position="706"/>
    </location>
</feature>
<feature type="domain" description="NAA35-like N-terminal" evidence="4">
    <location>
        <begin position="34"/>
        <end position="126"/>
    </location>
</feature>
<sequence length="714" mass="81725">MTNFFSSIKPNKPISALKDVTRLMREATQELGLGEMLMSSHFSIVQAMSGVSIMDSKMDTGMAVPDSSERGKISVESIPTKNHWTISEICGVCDRLLALETEWLSGKLAAQTVFTCVYMHDIQNVSNRIMRVFLEAFLKQMSLARAIIMAEQIFFEEDFYVDMSGFVLEQPLDNEDKNPSNLLCDLIVQIQSYVDDSPQGIGDLMLEIDESQFAFESLKKDMMMLLQRMKFLKSLTGTFAAIHTFHFDAALEIIPLANATLADILANPNSAIVDSSFDQLINRKRFSQYPTKQMEQSSNADAFKIWESTLKHIQTICQWPQSQSAQSIMMTVESFSTAYTNANVLTRSVLHAVLFSKEALVGKQTVVASVRTIMSETTLHPYLATLSPRVKEILEHLNLRCAEAFKYNLELFCFNQARQRRHMFKVIEVWELFQQEAESLDDELQLAQFGLSTNQFYFTRWVYLQKLHVLTHCYSIGFELELYSVNEYPMIYWYLAELHAARINCIQSIRTLRDENVESRMGALSLSDYSQKNIDFQLMSELYSDTAKQQLSVAFLDLSVALRVLGYLDIVEFHKAYTETAHYAHRFKIMTILASPQLLQTKDYLAYAIKDADQVKTIVDKCVQTFELAKASLNTAIKQMDSMSTMHPFKIEAQSLLKVCIANVTAIKAIPWSELKTKAKDRVKPDYVANQRRQLFEFKYHKVFPCLTRCLEMS</sequence>
<gene>
    <name evidence="6" type="ORF">BDEG_27625</name>
</gene>
<evidence type="ECO:0000259" key="4">
    <source>
        <dbReference type="Pfam" id="PF04112"/>
    </source>
</evidence>
<organism evidence="6 7">
    <name type="scientific">Batrachochytrium dendrobatidis (strain JEL423)</name>
    <dbReference type="NCBI Taxonomy" id="403673"/>
    <lineage>
        <taxon>Eukaryota</taxon>
        <taxon>Fungi</taxon>
        <taxon>Fungi incertae sedis</taxon>
        <taxon>Chytridiomycota</taxon>
        <taxon>Chytridiomycota incertae sedis</taxon>
        <taxon>Chytridiomycetes</taxon>
        <taxon>Rhizophydiales</taxon>
        <taxon>Rhizophydiales incertae sedis</taxon>
        <taxon>Batrachochytrium</taxon>
    </lineage>
</organism>
<dbReference type="AlphaFoldDB" id="A0A177WXL3"/>
<evidence type="ECO:0000313" key="6">
    <source>
        <dbReference type="EMBL" id="OAJ44394.1"/>
    </source>
</evidence>
<dbReference type="Proteomes" id="UP000077115">
    <property type="component" value="Unassembled WGS sequence"/>
</dbReference>
<dbReference type="PANTHER" id="PTHR21373:SF0">
    <property type="entry name" value="N-ALPHA-ACETYLTRANSFERASE 35, NATC AUXILIARY SUBUNIT"/>
    <property type="match status" value="1"/>
</dbReference>
<dbReference type="GO" id="GO:0031417">
    <property type="term" value="C:NatC complex"/>
    <property type="evidence" value="ECO:0007669"/>
    <property type="project" value="InterPro"/>
</dbReference>
<dbReference type="InterPro" id="IPR007244">
    <property type="entry name" value="Naa35_N"/>
</dbReference>
<accession>A0A177WXL3</accession>
<dbReference type="Pfam" id="PF25789">
    <property type="entry name" value="TPR_NAA35"/>
    <property type="match status" value="1"/>
</dbReference>
<comment type="similarity">
    <text evidence="2">Belongs to the MAK10 family.</text>
</comment>
<dbReference type="Pfam" id="PF04112">
    <property type="entry name" value="Mak10"/>
    <property type="match status" value="1"/>
</dbReference>
<evidence type="ECO:0000256" key="3">
    <source>
        <dbReference type="ARBA" id="ARBA00022490"/>
    </source>
</evidence>
<evidence type="ECO:0000256" key="1">
    <source>
        <dbReference type="ARBA" id="ARBA00004496"/>
    </source>
</evidence>
<comment type="subcellular location">
    <subcellularLocation>
        <location evidence="1">Cytoplasm</location>
    </subcellularLocation>
</comment>
<dbReference type="InterPro" id="IPR057982">
    <property type="entry name" value="TPR_NAA35"/>
</dbReference>
<protein>
    <recommendedName>
        <fullName evidence="8">Mak10 subunit, NatC N(Alpha)-terminal acetyltransferase</fullName>
    </recommendedName>
</protein>
<evidence type="ECO:0000259" key="5">
    <source>
        <dbReference type="Pfam" id="PF25789"/>
    </source>
</evidence>
<reference evidence="6 7" key="2">
    <citation type="submission" date="2016-05" db="EMBL/GenBank/DDBJ databases">
        <title>Lineage-specific infection strategies underlie the spectrum of fungal disease in amphibians.</title>
        <authorList>
            <person name="Cuomo C.A."/>
            <person name="Farrer R.A."/>
            <person name="James T."/>
            <person name="Longcore J."/>
            <person name="Birren B."/>
        </authorList>
    </citation>
    <scope>NUCLEOTIDE SEQUENCE [LARGE SCALE GENOMIC DNA]</scope>
    <source>
        <strain evidence="6 7">JEL423</strain>
    </source>
</reference>
<dbReference type="STRING" id="403673.A0A177WXL3"/>
<dbReference type="VEuPathDB" id="FungiDB:BDEG_27625"/>
<dbReference type="InterPro" id="IPR057983">
    <property type="entry name" value="NAA35-like_N"/>
</dbReference>
<evidence type="ECO:0000313" key="7">
    <source>
        <dbReference type="Proteomes" id="UP000077115"/>
    </source>
</evidence>
<dbReference type="OrthoDB" id="269405at2759"/>
<evidence type="ECO:0000256" key="2">
    <source>
        <dbReference type="ARBA" id="ARBA00006289"/>
    </source>
</evidence>
<dbReference type="EMBL" id="DS022312">
    <property type="protein sequence ID" value="OAJ44394.1"/>
    <property type="molecule type" value="Genomic_DNA"/>
</dbReference>
<keyword evidence="3" id="KW-0963">Cytoplasm</keyword>
<dbReference type="eggNOG" id="KOG2343">
    <property type="taxonomic scope" value="Eukaryota"/>
</dbReference>